<evidence type="ECO:0000256" key="3">
    <source>
        <dbReference type="SAM" id="SignalP"/>
    </source>
</evidence>
<dbReference type="RefSeq" id="WP_137064635.1">
    <property type="nucleotide sequence ID" value="NZ_SZPY01000001.1"/>
</dbReference>
<keyword evidence="2" id="KW-1015">Disulfide bond</keyword>
<feature type="active site" description="Nucleophile" evidence="1">
    <location>
        <position position="52"/>
    </location>
</feature>
<gene>
    <name evidence="5" type="ORF">FC770_03155</name>
</gene>
<dbReference type="InterPro" id="IPR036514">
    <property type="entry name" value="SGNH_hydro_sf"/>
</dbReference>
<name>A0A4U2YTK1_9ACTN</name>
<feature type="chain" id="PRO_5020366620" evidence="3">
    <location>
        <begin position="28"/>
        <end position="408"/>
    </location>
</feature>
<keyword evidence="5" id="KW-0378">Hydrolase</keyword>
<dbReference type="InterPro" id="IPR013830">
    <property type="entry name" value="SGNH_hydro"/>
</dbReference>
<dbReference type="GO" id="GO:0004806">
    <property type="term" value="F:triacylglycerol lipase activity"/>
    <property type="evidence" value="ECO:0007669"/>
    <property type="project" value="TreeGrafter"/>
</dbReference>
<dbReference type="PANTHER" id="PTHR37981:SF1">
    <property type="entry name" value="SGNH HYDROLASE-TYPE ESTERASE DOMAIN-CONTAINING PROTEIN"/>
    <property type="match status" value="1"/>
</dbReference>
<keyword evidence="3" id="KW-0732">Signal</keyword>
<evidence type="ECO:0000313" key="5">
    <source>
        <dbReference type="EMBL" id="TKI64175.1"/>
    </source>
</evidence>
<dbReference type="Gene3D" id="3.40.50.1110">
    <property type="entry name" value="SGNH hydrolase"/>
    <property type="match status" value="1"/>
</dbReference>
<feature type="signal peptide" evidence="3">
    <location>
        <begin position="1"/>
        <end position="27"/>
    </location>
</feature>
<evidence type="ECO:0000256" key="1">
    <source>
        <dbReference type="PIRSR" id="PIRSR637460-1"/>
    </source>
</evidence>
<sequence length="408" mass="43290">MRRLARLLTALATVPLATAVLAVPAHADEPPAHVPVWDKGPGGERYVAFGDSFVSGPGITPQRAVGCSRSERNFATLVAEGLDVTSYVDASCGGATTRHFTESQGSNAPQLDALSADTTLVTFGTMGGNDIGLVQLGRACAASAETSCVPGAGPDPLAARFEAARKGLVSGLAATKERAPKAEVFVVGYGTYVPPGGCPGTFLGLVDPAEFDYLQGQIDRLSDLLQQVARDAGVAFVDQRRIPGAIDHTVCAWPDQQWIRGINDFGDGSLLHPSSAGMKATADYLLARIAEERVTPAPAPTTPTKKQRLAALKAKAKTVRAGVTCQQRGRTVRARVTGGRGAVARVEWKVGARRLGLDRAKPFVLTTRAKKVRRLDGRQRVVVTLLDKGDKDVRVVRTLMPRRPRCAR</sequence>
<evidence type="ECO:0000259" key="4">
    <source>
        <dbReference type="Pfam" id="PF13472"/>
    </source>
</evidence>
<dbReference type="PANTHER" id="PTHR37981">
    <property type="entry name" value="LIPASE 2"/>
    <property type="match status" value="1"/>
</dbReference>
<dbReference type="Pfam" id="PF13472">
    <property type="entry name" value="Lipase_GDSL_2"/>
    <property type="match status" value="1"/>
</dbReference>
<protein>
    <submittedName>
        <fullName evidence="5">SGNH/GDSL hydrolase family protein</fullName>
    </submittedName>
</protein>
<feature type="active site" evidence="1">
    <location>
        <position position="272"/>
    </location>
</feature>
<dbReference type="GO" id="GO:0019433">
    <property type="term" value="P:triglyceride catabolic process"/>
    <property type="evidence" value="ECO:0007669"/>
    <property type="project" value="TreeGrafter"/>
</dbReference>
<reference evidence="5 6" key="1">
    <citation type="submission" date="2019-04" db="EMBL/GenBank/DDBJ databases">
        <authorList>
            <person name="Dong K."/>
        </authorList>
    </citation>
    <scope>NUCLEOTIDE SEQUENCE [LARGE SCALE GENOMIC DNA]</scope>
    <source>
        <strain evidence="6">dk3543</strain>
    </source>
</reference>
<evidence type="ECO:0000313" key="6">
    <source>
        <dbReference type="Proteomes" id="UP000307808"/>
    </source>
</evidence>
<dbReference type="EMBL" id="SZPY01000001">
    <property type="protein sequence ID" value="TKI64175.1"/>
    <property type="molecule type" value="Genomic_DNA"/>
</dbReference>
<evidence type="ECO:0000256" key="2">
    <source>
        <dbReference type="PIRSR" id="PIRSR637460-2"/>
    </source>
</evidence>
<dbReference type="InterPro" id="IPR037460">
    <property type="entry name" value="SEST-like"/>
</dbReference>
<comment type="caution">
    <text evidence="5">The sequence shown here is derived from an EMBL/GenBank/DDBJ whole genome shotgun (WGS) entry which is preliminary data.</text>
</comment>
<organism evidence="5 6">
    <name type="scientific">Nocardioides jishulii</name>
    <dbReference type="NCBI Taxonomy" id="2575440"/>
    <lineage>
        <taxon>Bacteria</taxon>
        <taxon>Bacillati</taxon>
        <taxon>Actinomycetota</taxon>
        <taxon>Actinomycetes</taxon>
        <taxon>Propionibacteriales</taxon>
        <taxon>Nocardioidaceae</taxon>
        <taxon>Nocardioides</taxon>
    </lineage>
</organism>
<dbReference type="OrthoDB" id="5503950at2"/>
<feature type="domain" description="SGNH hydrolase-type esterase" evidence="4">
    <location>
        <begin position="48"/>
        <end position="280"/>
    </location>
</feature>
<dbReference type="AlphaFoldDB" id="A0A4U2YTK1"/>
<feature type="disulfide bond" evidence="2">
    <location>
        <begin position="140"/>
        <end position="148"/>
    </location>
</feature>
<dbReference type="SUPFAM" id="SSF52266">
    <property type="entry name" value="SGNH hydrolase"/>
    <property type="match status" value="1"/>
</dbReference>
<dbReference type="Proteomes" id="UP000307808">
    <property type="component" value="Unassembled WGS sequence"/>
</dbReference>
<proteinExistence type="predicted"/>
<feature type="disulfide bond" evidence="2">
    <location>
        <begin position="67"/>
        <end position="92"/>
    </location>
</feature>
<accession>A0A4U2YTK1</accession>
<keyword evidence="6" id="KW-1185">Reference proteome</keyword>
<dbReference type="CDD" id="cd01823">
    <property type="entry name" value="SEST_like"/>
    <property type="match status" value="1"/>
</dbReference>